<sequence>MAELGSKDFAERLSFPTSAWALKEITSTKVQIYYREHILGDNIVIPDSIKLNRFIIDFPKTNNNRKTIQPLTDNMSVKVTCNPVTDQVSGNESLADLEY</sequence>
<proteinExistence type="predicted"/>
<reference evidence="1 2" key="1">
    <citation type="journal article" date="2017" name="Genome Biol. Evol.">
        <title>Phytophthora megakarya and P. palmivora, closely related causal agents of cacao black pod rot, underwent increases in genome sizes and gene numbers by different mechanisms.</title>
        <authorList>
            <person name="Ali S.S."/>
            <person name="Shao J."/>
            <person name="Lary D.J."/>
            <person name="Kronmiller B."/>
            <person name="Shen D."/>
            <person name="Strem M.D."/>
            <person name="Amoako-Attah I."/>
            <person name="Akrofi A.Y."/>
            <person name="Begoude B.A."/>
            <person name="Ten Hoopen G.M."/>
            <person name="Coulibaly K."/>
            <person name="Kebe B.I."/>
            <person name="Melnick R.L."/>
            <person name="Guiltinan M.J."/>
            <person name="Tyler B.M."/>
            <person name="Meinhardt L.W."/>
            <person name="Bailey B.A."/>
        </authorList>
    </citation>
    <scope>NUCLEOTIDE SEQUENCE [LARGE SCALE GENOMIC DNA]</scope>
    <source>
        <strain evidence="2">sbr112.9</strain>
    </source>
</reference>
<dbReference type="AlphaFoldDB" id="A0A2P4Y4V7"/>
<protein>
    <submittedName>
        <fullName evidence="1">Uncharacterized protein</fullName>
    </submittedName>
</protein>
<name>A0A2P4Y4V7_9STRA</name>
<comment type="caution">
    <text evidence="1">The sequence shown here is derived from an EMBL/GenBank/DDBJ whole genome shotgun (WGS) entry which is preliminary data.</text>
</comment>
<evidence type="ECO:0000313" key="2">
    <source>
        <dbReference type="Proteomes" id="UP000237271"/>
    </source>
</evidence>
<dbReference type="Proteomes" id="UP000237271">
    <property type="component" value="Unassembled WGS sequence"/>
</dbReference>
<evidence type="ECO:0000313" key="1">
    <source>
        <dbReference type="EMBL" id="POM72840.1"/>
    </source>
</evidence>
<organism evidence="1 2">
    <name type="scientific">Phytophthora palmivora</name>
    <dbReference type="NCBI Taxonomy" id="4796"/>
    <lineage>
        <taxon>Eukaryota</taxon>
        <taxon>Sar</taxon>
        <taxon>Stramenopiles</taxon>
        <taxon>Oomycota</taxon>
        <taxon>Peronosporomycetes</taxon>
        <taxon>Peronosporales</taxon>
        <taxon>Peronosporaceae</taxon>
        <taxon>Phytophthora</taxon>
    </lineage>
</organism>
<gene>
    <name evidence="1" type="ORF">PHPALM_10388</name>
</gene>
<keyword evidence="2" id="KW-1185">Reference proteome</keyword>
<dbReference type="EMBL" id="NCKW01005446">
    <property type="protein sequence ID" value="POM72840.1"/>
    <property type="molecule type" value="Genomic_DNA"/>
</dbReference>
<accession>A0A2P4Y4V7</accession>